<reference evidence="4" key="1">
    <citation type="journal article" date="2019" name="Gigascience">
        <title>De novo genome assembly of the endangered Acer yangbiense, a plant species with extremely small populations endemic to Yunnan Province, China.</title>
        <authorList>
            <person name="Yang J."/>
            <person name="Wariss H.M."/>
            <person name="Tao L."/>
            <person name="Zhang R."/>
            <person name="Yun Q."/>
            <person name="Hollingsworth P."/>
            <person name="Dao Z."/>
            <person name="Luo G."/>
            <person name="Guo H."/>
            <person name="Ma Y."/>
            <person name="Sun W."/>
        </authorList>
    </citation>
    <scope>NUCLEOTIDE SEQUENCE [LARGE SCALE GENOMIC DNA]</scope>
    <source>
        <strain evidence="4">cv. Malutang</strain>
    </source>
</reference>
<evidence type="ECO:0000313" key="3">
    <source>
        <dbReference type="EMBL" id="TXG54079.1"/>
    </source>
</evidence>
<dbReference type="PROSITE" id="PS50158">
    <property type="entry name" value="ZF_CCHC"/>
    <property type="match status" value="1"/>
</dbReference>
<organism evidence="3 4">
    <name type="scientific">Acer yangbiense</name>
    <dbReference type="NCBI Taxonomy" id="1000413"/>
    <lineage>
        <taxon>Eukaryota</taxon>
        <taxon>Viridiplantae</taxon>
        <taxon>Streptophyta</taxon>
        <taxon>Embryophyta</taxon>
        <taxon>Tracheophyta</taxon>
        <taxon>Spermatophyta</taxon>
        <taxon>Magnoliopsida</taxon>
        <taxon>eudicotyledons</taxon>
        <taxon>Gunneridae</taxon>
        <taxon>Pentapetalae</taxon>
        <taxon>rosids</taxon>
        <taxon>malvids</taxon>
        <taxon>Sapindales</taxon>
        <taxon>Sapindaceae</taxon>
        <taxon>Hippocastanoideae</taxon>
        <taxon>Acereae</taxon>
        <taxon>Acer</taxon>
    </lineage>
</organism>
<feature type="domain" description="CCHC-type" evidence="2">
    <location>
        <begin position="57"/>
        <end position="70"/>
    </location>
</feature>
<dbReference type="InterPro" id="IPR025836">
    <property type="entry name" value="Zn_knuckle_CX2CX4HX4C"/>
</dbReference>
<dbReference type="OrthoDB" id="1750606at2759"/>
<dbReference type="GO" id="GO:0008270">
    <property type="term" value="F:zinc ion binding"/>
    <property type="evidence" value="ECO:0007669"/>
    <property type="project" value="UniProtKB-KW"/>
</dbReference>
<proteinExistence type="predicted"/>
<evidence type="ECO:0000313" key="4">
    <source>
        <dbReference type="Proteomes" id="UP000323000"/>
    </source>
</evidence>
<keyword evidence="1" id="KW-0862">Zinc</keyword>
<comment type="caution">
    <text evidence="3">The sequence shown here is derived from an EMBL/GenBank/DDBJ whole genome shotgun (WGS) entry which is preliminary data.</text>
</comment>
<evidence type="ECO:0000256" key="1">
    <source>
        <dbReference type="PROSITE-ProRule" id="PRU00047"/>
    </source>
</evidence>
<dbReference type="AlphaFoldDB" id="A0A5C7HB80"/>
<dbReference type="Pfam" id="PF14392">
    <property type="entry name" value="zf-CCHC_4"/>
    <property type="match status" value="1"/>
</dbReference>
<gene>
    <name evidence="3" type="ORF">EZV62_019335</name>
</gene>
<dbReference type="Proteomes" id="UP000323000">
    <property type="component" value="Chromosome 9"/>
</dbReference>
<protein>
    <recommendedName>
        <fullName evidence="2">CCHC-type domain-containing protein</fullName>
    </recommendedName>
</protein>
<sequence length="268" mass="29587">MIDSEIAKLYENLSLADEDGAIHEPAEDAQLYGVAELDKSDNIVVVGLKYERLPEFCYACGKIGHGIKECLDIEARNEALTGKTTKFGSWIRVTILDRSKIKNQSYTNGSSIDKDRSMEGSCGVEIENSFNTMPGSLMSQKKETAATSAAQRKTVEETSFKTVTINSGPESKPKSVPCLESPPDWNTLPTKVLGETIGLVQPVKEVEINVQCVYPAQKTNGDLADSSFSQPVSSHMVISPKKKIEQKMEIVSKRRFFTTALREIFESH</sequence>
<keyword evidence="1" id="KW-0863">Zinc-finger</keyword>
<keyword evidence="4" id="KW-1185">Reference proteome</keyword>
<dbReference type="GO" id="GO:0003676">
    <property type="term" value="F:nucleic acid binding"/>
    <property type="evidence" value="ECO:0007669"/>
    <property type="project" value="InterPro"/>
</dbReference>
<accession>A0A5C7HB80</accession>
<keyword evidence="1" id="KW-0479">Metal-binding</keyword>
<dbReference type="InterPro" id="IPR001878">
    <property type="entry name" value="Znf_CCHC"/>
</dbReference>
<dbReference type="EMBL" id="VAHF01000009">
    <property type="protein sequence ID" value="TXG54079.1"/>
    <property type="molecule type" value="Genomic_DNA"/>
</dbReference>
<evidence type="ECO:0000259" key="2">
    <source>
        <dbReference type="PROSITE" id="PS50158"/>
    </source>
</evidence>
<name>A0A5C7HB80_9ROSI</name>